<feature type="transmembrane region" description="Helical" evidence="10">
    <location>
        <begin position="317"/>
        <end position="341"/>
    </location>
</feature>
<protein>
    <recommendedName>
        <fullName evidence="10">Vacuolar calcium ion transporter</fullName>
    </recommendedName>
</protein>
<dbReference type="STRING" id="1531966.A0A0A1TP17"/>
<proteinExistence type="inferred from homology"/>
<dbReference type="HOGENOM" id="CLU_008721_2_1_1"/>
<accession>A0A0A1TP17</accession>
<keyword evidence="10" id="KW-0050">Antiport</keyword>
<keyword evidence="9 10" id="KW-0472">Membrane</keyword>
<feature type="transmembrane region" description="Helical" evidence="10">
    <location>
        <begin position="204"/>
        <end position="226"/>
    </location>
</feature>
<feature type="transmembrane region" description="Helical" evidence="10">
    <location>
        <begin position="70"/>
        <end position="89"/>
    </location>
</feature>
<keyword evidence="5 10" id="KW-0812">Transmembrane</keyword>
<feature type="transmembrane region" description="Helical" evidence="10">
    <location>
        <begin position="353"/>
        <end position="369"/>
    </location>
</feature>
<keyword evidence="7 10" id="KW-1133">Transmembrane helix</keyword>
<dbReference type="EMBL" id="CDHN01000004">
    <property type="protein sequence ID" value="CEJ92417.1"/>
    <property type="molecule type" value="Genomic_DNA"/>
</dbReference>
<dbReference type="InterPro" id="IPR004837">
    <property type="entry name" value="NaCa_Exmemb"/>
</dbReference>
<feature type="domain" description="Sodium/calcium exchanger membrane region" evidence="12">
    <location>
        <begin position="69"/>
        <end position="227"/>
    </location>
</feature>
<comment type="similarity">
    <text evidence="2 10">Belongs to the Ca(2+):cation antiporter (CaCA) (TC 2.A.19) family.</text>
</comment>
<keyword evidence="10" id="KW-0926">Vacuole</keyword>
<feature type="transmembrane region" description="Helical" evidence="10">
    <location>
        <begin position="166"/>
        <end position="184"/>
    </location>
</feature>
<evidence type="ECO:0000256" key="10">
    <source>
        <dbReference type="RuleBase" id="RU365028"/>
    </source>
</evidence>
<keyword evidence="14" id="KW-1185">Reference proteome</keyword>
<dbReference type="AlphaFoldDB" id="A0A0A1TP17"/>
<gene>
    <name evidence="13" type="ORF">VHEMI08071</name>
</gene>
<sequence length="404" mass="42806">MTARPTANGHGEATPLLSTTHTSPPNYISAFTAEFKHALNATIRLGSSNILLICVPLGLMGSSWGWSPAVIFALNFLAMLPLASILTFATEQLAAVVGSVAGGLINATFGNAVEMIVGISALKEGEIAIVQSSMIGSILSSILLILGTSFFLAGRNKQTVDINVDVAGILTSLMIISCASLIMPSALHIADPEGSYSSSNPNDYILTLSRITSIILLVFYLLYLYFQAITHAELFAEEEDEPTDKLHGLSSCVVLILATLGVAFCSDALVDSVDGFVEALGISRSFIGLIIVPIVGNGGCLVGAIQWSKTNRLNLAVSVIVGATLQISLFVTPFLVIVGWINNKKMSLQFDTFETIVLTMSTLVVSCLVRGGKTNYFEGMLLVATYVIIAIAFFVQPDSLQATN</sequence>
<reference evidence="13 14" key="1">
    <citation type="journal article" date="2015" name="Genome Announc.">
        <title>Draft Genome Sequence and Gene Annotation of the Entomopathogenic Fungus Verticillium hemipterigenum.</title>
        <authorList>
            <person name="Horn F."/>
            <person name="Habel A."/>
            <person name="Scharf D.H."/>
            <person name="Dworschak J."/>
            <person name="Brakhage A.A."/>
            <person name="Guthke R."/>
            <person name="Hertweck C."/>
            <person name="Linde J."/>
        </authorList>
    </citation>
    <scope>NUCLEOTIDE SEQUENCE [LARGE SCALE GENOMIC DNA]</scope>
</reference>
<evidence type="ECO:0000256" key="2">
    <source>
        <dbReference type="ARBA" id="ARBA00008170"/>
    </source>
</evidence>
<dbReference type="OrthoDB" id="1699231at2759"/>
<keyword evidence="8 10" id="KW-0406">Ion transport</keyword>
<feature type="transmembrane region" description="Helical" evidence="10">
    <location>
        <begin position="246"/>
        <end position="270"/>
    </location>
</feature>
<evidence type="ECO:0000259" key="12">
    <source>
        <dbReference type="Pfam" id="PF01699"/>
    </source>
</evidence>
<evidence type="ECO:0000313" key="13">
    <source>
        <dbReference type="EMBL" id="CEJ92417.1"/>
    </source>
</evidence>
<dbReference type="PANTHER" id="PTHR31503">
    <property type="entry name" value="VACUOLAR CALCIUM ION TRANSPORTER"/>
    <property type="match status" value="1"/>
</dbReference>
<feature type="region of interest" description="Disordered" evidence="11">
    <location>
        <begin position="1"/>
        <end position="20"/>
    </location>
</feature>
<evidence type="ECO:0000256" key="11">
    <source>
        <dbReference type="SAM" id="MobiDB-lite"/>
    </source>
</evidence>
<comment type="function">
    <text evidence="10">Has a role in promoting intracellular calcium ion sequestration via the exchange of calcium ions for hydrogen ions across the vacuolar membrane. Involved also in manganese ion homeostasis via its uptake into the vacuole.</text>
</comment>
<dbReference type="InterPro" id="IPR044880">
    <property type="entry name" value="NCX_ion-bd_dom_sf"/>
</dbReference>
<evidence type="ECO:0000256" key="3">
    <source>
        <dbReference type="ARBA" id="ARBA00022448"/>
    </source>
</evidence>
<dbReference type="InterPro" id="IPR004798">
    <property type="entry name" value="CAX-like"/>
</dbReference>
<comment type="subcellular location">
    <subcellularLocation>
        <location evidence="1">Endomembrane system</location>
        <topology evidence="1">Multi-pass membrane protein</topology>
    </subcellularLocation>
    <subcellularLocation>
        <location evidence="10">Vacuole membrane</location>
    </subcellularLocation>
</comment>
<name>A0A0A1TP17_9HYPO</name>
<keyword evidence="6 10" id="KW-0106">Calcium</keyword>
<evidence type="ECO:0000256" key="6">
    <source>
        <dbReference type="ARBA" id="ARBA00022837"/>
    </source>
</evidence>
<evidence type="ECO:0000256" key="5">
    <source>
        <dbReference type="ARBA" id="ARBA00022692"/>
    </source>
</evidence>
<evidence type="ECO:0000256" key="1">
    <source>
        <dbReference type="ARBA" id="ARBA00004127"/>
    </source>
</evidence>
<dbReference type="GO" id="GO:0000329">
    <property type="term" value="C:fungal-type vacuole membrane"/>
    <property type="evidence" value="ECO:0007669"/>
    <property type="project" value="TreeGrafter"/>
</dbReference>
<dbReference type="InterPro" id="IPR004713">
    <property type="entry name" value="CaH_exchang"/>
</dbReference>
<dbReference type="NCBIfam" id="TIGR00378">
    <property type="entry name" value="cax"/>
    <property type="match status" value="1"/>
</dbReference>
<dbReference type="GO" id="GO:0006874">
    <property type="term" value="P:intracellular calcium ion homeostasis"/>
    <property type="evidence" value="ECO:0007669"/>
    <property type="project" value="TreeGrafter"/>
</dbReference>
<evidence type="ECO:0000256" key="4">
    <source>
        <dbReference type="ARBA" id="ARBA00022568"/>
    </source>
</evidence>
<feature type="transmembrane region" description="Helical" evidence="10">
    <location>
        <begin position="376"/>
        <end position="395"/>
    </location>
</feature>
<dbReference type="Pfam" id="PF01699">
    <property type="entry name" value="Na_Ca_ex"/>
    <property type="match status" value="2"/>
</dbReference>
<evidence type="ECO:0000256" key="7">
    <source>
        <dbReference type="ARBA" id="ARBA00022989"/>
    </source>
</evidence>
<dbReference type="Gene3D" id="1.20.1420.30">
    <property type="entry name" value="NCX, central ion-binding region"/>
    <property type="match status" value="1"/>
</dbReference>
<organism evidence="13 14">
    <name type="scientific">[Torrubiella] hemipterigena</name>
    <dbReference type="NCBI Taxonomy" id="1531966"/>
    <lineage>
        <taxon>Eukaryota</taxon>
        <taxon>Fungi</taxon>
        <taxon>Dikarya</taxon>
        <taxon>Ascomycota</taxon>
        <taxon>Pezizomycotina</taxon>
        <taxon>Sordariomycetes</taxon>
        <taxon>Hypocreomycetidae</taxon>
        <taxon>Hypocreales</taxon>
        <taxon>Clavicipitaceae</taxon>
        <taxon>Clavicipitaceae incertae sedis</taxon>
        <taxon>'Torrubiella' clade</taxon>
    </lineage>
</organism>
<dbReference type="PANTHER" id="PTHR31503:SF22">
    <property type="entry name" value="VACUOLAR CALCIUM ION TRANSPORTER"/>
    <property type="match status" value="1"/>
</dbReference>
<dbReference type="Proteomes" id="UP000039046">
    <property type="component" value="Unassembled WGS sequence"/>
</dbReference>
<feature type="transmembrane region" description="Helical" evidence="10">
    <location>
        <begin position="134"/>
        <end position="154"/>
    </location>
</feature>
<keyword evidence="4 10" id="KW-0109">Calcium transport</keyword>
<feature type="transmembrane region" description="Helical" evidence="10">
    <location>
        <begin position="282"/>
        <end position="305"/>
    </location>
</feature>
<dbReference type="GO" id="GO:0015369">
    <property type="term" value="F:calcium:proton antiporter activity"/>
    <property type="evidence" value="ECO:0007669"/>
    <property type="project" value="UniProtKB-UniRule"/>
</dbReference>
<evidence type="ECO:0000256" key="9">
    <source>
        <dbReference type="ARBA" id="ARBA00023136"/>
    </source>
</evidence>
<dbReference type="GO" id="GO:0012505">
    <property type="term" value="C:endomembrane system"/>
    <property type="evidence" value="ECO:0007669"/>
    <property type="project" value="UniProtKB-SubCell"/>
</dbReference>
<dbReference type="NCBIfam" id="TIGR00846">
    <property type="entry name" value="caca2"/>
    <property type="match status" value="1"/>
</dbReference>
<evidence type="ECO:0000256" key="8">
    <source>
        <dbReference type="ARBA" id="ARBA00023065"/>
    </source>
</evidence>
<feature type="transmembrane region" description="Helical" evidence="10">
    <location>
        <begin position="96"/>
        <end position="122"/>
    </location>
</feature>
<feature type="domain" description="Sodium/calcium exchanger membrane region" evidence="12">
    <location>
        <begin position="251"/>
        <end position="394"/>
    </location>
</feature>
<keyword evidence="3 10" id="KW-0813">Transport</keyword>
<evidence type="ECO:0000313" key="14">
    <source>
        <dbReference type="Proteomes" id="UP000039046"/>
    </source>
</evidence>
<feature type="transmembrane region" description="Helical" evidence="10">
    <location>
        <begin position="45"/>
        <end position="64"/>
    </location>
</feature>